<sequence>MPIGQGKGIPNHGKGEMSFVEFKNWLMEFDRDKDGRISQDELREAVRAKGRWFSTRKSKHGVKMADTNFNGVIDDDEIRSLVDFARKQLGEIGSDCLTLDLYPIEVTQRKKD</sequence>
<dbReference type="SMART" id="SM00054">
    <property type="entry name" value="EFh"/>
    <property type="match status" value="1"/>
</dbReference>
<evidence type="ECO:0000259" key="2">
    <source>
        <dbReference type="PROSITE" id="PS50222"/>
    </source>
</evidence>
<comment type="caution">
    <text evidence="3">The sequence shown here is derived from an EMBL/GenBank/DDBJ whole genome shotgun (WGS) entry which is preliminary data.</text>
</comment>
<dbReference type="Gene3D" id="1.10.238.10">
    <property type="entry name" value="EF-hand"/>
    <property type="match status" value="1"/>
</dbReference>
<dbReference type="PROSITE" id="PS50222">
    <property type="entry name" value="EF_HAND_2"/>
    <property type="match status" value="1"/>
</dbReference>
<proteinExistence type="predicted"/>
<feature type="domain" description="EF-hand" evidence="2">
    <location>
        <begin position="17"/>
        <end position="52"/>
    </location>
</feature>
<dbReference type="InterPro" id="IPR002048">
    <property type="entry name" value="EF_hand_dom"/>
</dbReference>
<dbReference type="EMBL" id="JBFOLJ010000005">
    <property type="protein sequence ID" value="KAL2538003.1"/>
    <property type="molecule type" value="Genomic_DNA"/>
</dbReference>
<name>A0ABD1VL07_9LAMI</name>
<reference evidence="4" key="1">
    <citation type="submission" date="2024-07" db="EMBL/GenBank/DDBJ databases">
        <title>Two chromosome-level genome assemblies of Korean endemic species Abeliophyllum distichum and Forsythia ovata (Oleaceae).</title>
        <authorList>
            <person name="Jang H."/>
        </authorList>
    </citation>
    <scope>NUCLEOTIDE SEQUENCE [LARGE SCALE GENOMIC DNA]</scope>
</reference>
<evidence type="ECO:0000313" key="4">
    <source>
        <dbReference type="Proteomes" id="UP001604277"/>
    </source>
</evidence>
<organism evidence="3 4">
    <name type="scientific">Forsythia ovata</name>
    <dbReference type="NCBI Taxonomy" id="205694"/>
    <lineage>
        <taxon>Eukaryota</taxon>
        <taxon>Viridiplantae</taxon>
        <taxon>Streptophyta</taxon>
        <taxon>Embryophyta</taxon>
        <taxon>Tracheophyta</taxon>
        <taxon>Spermatophyta</taxon>
        <taxon>Magnoliopsida</taxon>
        <taxon>eudicotyledons</taxon>
        <taxon>Gunneridae</taxon>
        <taxon>Pentapetalae</taxon>
        <taxon>asterids</taxon>
        <taxon>lamiids</taxon>
        <taxon>Lamiales</taxon>
        <taxon>Oleaceae</taxon>
        <taxon>Forsythieae</taxon>
        <taxon>Forsythia</taxon>
    </lineage>
</organism>
<keyword evidence="1" id="KW-0106">Calcium</keyword>
<evidence type="ECO:0000313" key="3">
    <source>
        <dbReference type="EMBL" id="KAL2538003.1"/>
    </source>
</evidence>
<dbReference type="Pfam" id="PF00036">
    <property type="entry name" value="EF-hand_1"/>
    <property type="match status" value="1"/>
</dbReference>
<accession>A0ABD1VL07</accession>
<keyword evidence="4" id="KW-1185">Reference proteome</keyword>
<dbReference type="Proteomes" id="UP001604277">
    <property type="component" value="Unassembled WGS sequence"/>
</dbReference>
<dbReference type="Pfam" id="PF13202">
    <property type="entry name" value="EF-hand_5"/>
    <property type="match status" value="1"/>
</dbReference>
<dbReference type="PROSITE" id="PS00018">
    <property type="entry name" value="EF_HAND_1"/>
    <property type="match status" value="1"/>
</dbReference>
<dbReference type="InterPro" id="IPR011992">
    <property type="entry name" value="EF-hand-dom_pair"/>
</dbReference>
<evidence type="ECO:0000256" key="1">
    <source>
        <dbReference type="ARBA" id="ARBA00022837"/>
    </source>
</evidence>
<protein>
    <submittedName>
        <fullName evidence="3">Calcium-binding protein CML39-like</fullName>
    </submittedName>
</protein>
<gene>
    <name evidence="3" type="ORF">Fot_19394</name>
</gene>
<dbReference type="AlphaFoldDB" id="A0ABD1VL07"/>
<dbReference type="SUPFAM" id="SSF47473">
    <property type="entry name" value="EF-hand"/>
    <property type="match status" value="1"/>
</dbReference>
<dbReference type="InterPro" id="IPR018247">
    <property type="entry name" value="EF_Hand_1_Ca_BS"/>
</dbReference>